<dbReference type="STRING" id="47500.AF333_01310"/>
<dbReference type="PATRIC" id="fig|47500.12.peg.621"/>
<dbReference type="Proteomes" id="UP000037269">
    <property type="component" value="Unassembled WGS sequence"/>
</dbReference>
<dbReference type="EMBL" id="LGUG01000002">
    <property type="protein sequence ID" value="KON99384.1"/>
    <property type="molecule type" value="Genomic_DNA"/>
</dbReference>
<keyword evidence="5" id="KW-0946">Virion</keyword>
<reference evidence="4 6" key="1">
    <citation type="submission" date="2015-07" db="EMBL/GenBank/DDBJ databases">
        <title>Fjat-14205 dsm 2895.</title>
        <authorList>
            <person name="Liu B."/>
            <person name="Wang J."/>
            <person name="Zhu Y."/>
            <person name="Liu G."/>
            <person name="Chen Q."/>
            <person name="Chen Z."/>
            <person name="Lan J."/>
            <person name="Che J."/>
            <person name="Ge C."/>
            <person name="Shi H."/>
            <person name="Pan Z."/>
            <person name="Liu X."/>
        </authorList>
    </citation>
    <scope>NUCLEOTIDE SEQUENCE [LARGE SCALE GENOMIC DNA]</scope>
    <source>
        <strain evidence="4 6">DSM 2895</strain>
    </source>
</reference>
<dbReference type="RefSeq" id="WP_043068659.1">
    <property type="nucleotide sequence ID" value="NZ_BJOA01000066.1"/>
</dbReference>
<evidence type="ECO:0000256" key="3">
    <source>
        <dbReference type="ARBA" id="ARBA00024344"/>
    </source>
</evidence>
<dbReference type="OrthoDB" id="2356617at2"/>
<reference evidence="5 7" key="2">
    <citation type="submission" date="2016-10" db="EMBL/GenBank/DDBJ databases">
        <authorList>
            <person name="de Groot N.N."/>
        </authorList>
    </citation>
    <scope>NUCLEOTIDE SEQUENCE [LARGE SCALE GENOMIC DNA]</scope>
    <source>
        <strain evidence="5 7">DSM 2895</strain>
    </source>
</reference>
<comment type="similarity">
    <text evidence="3">Belongs to the CotF family.</text>
</comment>
<evidence type="ECO:0000313" key="4">
    <source>
        <dbReference type="EMBL" id="KON99384.1"/>
    </source>
</evidence>
<evidence type="ECO:0000256" key="1">
    <source>
        <dbReference type="ARBA" id="ARBA00022969"/>
    </source>
</evidence>
<dbReference type="AlphaFoldDB" id="A0A0D1X8U9"/>
<dbReference type="InterPro" id="IPR012347">
    <property type="entry name" value="Ferritin-like"/>
</dbReference>
<evidence type="ECO:0000313" key="5">
    <source>
        <dbReference type="EMBL" id="SDI53174.1"/>
    </source>
</evidence>
<name>A0A0D1X8U9_ANEMI</name>
<accession>A0A0D1X8U9</accession>
<dbReference type="PANTHER" id="PTHR39183:SF1">
    <property type="entry name" value="SPORE COAT PROTEIN F-LIKE PROTEIN YHCQ"/>
    <property type="match status" value="1"/>
</dbReference>
<dbReference type="Gene3D" id="1.20.1260.10">
    <property type="match status" value="1"/>
</dbReference>
<dbReference type="GO" id="GO:0030435">
    <property type="term" value="P:sporulation resulting in formation of a cellular spore"/>
    <property type="evidence" value="ECO:0007669"/>
    <property type="project" value="UniProtKB-KW"/>
</dbReference>
<evidence type="ECO:0000313" key="7">
    <source>
        <dbReference type="Proteomes" id="UP000182836"/>
    </source>
</evidence>
<dbReference type="Proteomes" id="UP000182836">
    <property type="component" value="Unassembled WGS sequence"/>
</dbReference>
<evidence type="ECO:0000313" key="6">
    <source>
        <dbReference type="Proteomes" id="UP000037269"/>
    </source>
</evidence>
<gene>
    <name evidence="4" type="ORF">AF333_01310</name>
    <name evidence="5" type="ORF">SAMN04487909_10514</name>
</gene>
<evidence type="ECO:0000256" key="2">
    <source>
        <dbReference type="ARBA" id="ARBA00024325"/>
    </source>
</evidence>
<sequence>METKGLAMHETLELHEILTFKTVCCTKSATMQGLVTDPELKSLLQQDVQASKQHIQELQGVLSRANLQ</sequence>
<protein>
    <submittedName>
        <fullName evidence="5">Similar to spore coat protein</fullName>
    </submittedName>
</protein>
<keyword evidence="6" id="KW-1185">Reference proteome</keyword>
<dbReference type="EMBL" id="FNED01000005">
    <property type="protein sequence ID" value="SDI53174.1"/>
    <property type="molecule type" value="Genomic_DNA"/>
</dbReference>
<dbReference type="GeneID" id="42303855"/>
<organism evidence="4 6">
    <name type="scientific">Aneurinibacillus migulanus</name>
    <name type="common">Bacillus migulanus</name>
    <dbReference type="NCBI Taxonomy" id="47500"/>
    <lineage>
        <taxon>Bacteria</taxon>
        <taxon>Bacillati</taxon>
        <taxon>Bacillota</taxon>
        <taxon>Bacilli</taxon>
        <taxon>Bacillales</taxon>
        <taxon>Paenibacillaceae</taxon>
        <taxon>Aneurinibacillus group</taxon>
        <taxon>Aneurinibacillus</taxon>
    </lineage>
</organism>
<keyword evidence="1" id="KW-0749">Sporulation</keyword>
<dbReference type="InterPro" id="IPR012851">
    <property type="entry name" value="Spore_coat_CotF-like"/>
</dbReference>
<keyword evidence="5" id="KW-0167">Capsid protein</keyword>
<dbReference type="PANTHER" id="PTHR39183">
    <property type="entry name" value="SPORE COAT PROTEIN F-LIKE PROTEIN YHCQ"/>
    <property type="match status" value="1"/>
</dbReference>
<comment type="subcellular location">
    <subcellularLocation>
        <location evidence="2">Spore coat</location>
    </subcellularLocation>
</comment>
<proteinExistence type="inferred from homology"/>